<dbReference type="NCBIfam" id="TIGR02532">
    <property type="entry name" value="IV_pilin_GFxxxE"/>
    <property type="match status" value="1"/>
</dbReference>
<keyword evidence="1" id="KW-0472">Membrane</keyword>
<organism evidence="2 3">
    <name type="scientific">Limnobacter litoralis</name>
    <dbReference type="NCBI Taxonomy" id="481366"/>
    <lineage>
        <taxon>Bacteria</taxon>
        <taxon>Pseudomonadati</taxon>
        <taxon>Pseudomonadota</taxon>
        <taxon>Betaproteobacteria</taxon>
        <taxon>Burkholderiales</taxon>
        <taxon>Burkholderiaceae</taxon>
        <taxon>Limnobacter</taxon>
    </lineage>
</organism>
<dbReference type="Gene3D" id="3.55.40.10">
    <property type="entry name" value="minor pseudopilin epsh domain"/>
    <property type="match status" value="1"/>
</dbReference>
<evidence type="ECO:0000313" key="2">
    <source>
        <dbReference type="EMBL" id="GLR25268.1"/>
    </source>
</evidence>
<reference evidence="3" key="1">
    <citation type="journal article" date="2019" name="Int. J. Syst. Evol. Microbiol.">
        <title>The Global Catalogue of Microorganisms (GCM) 10K type strain sequencing project: providing services to taxonomists for standard genome sequencing and annotation.</title>
        <authorList>
            <consortium name="The Broad Institute Genomics Platform"/>
            <consortium name="The Broad Institute Genome Sequencing Center for Infectious Disease"/>
            <person name="Wu L."/>
            <person name="Ma J."/>
        </authorList>
    </citation>
    <scope>NUCLEOTIDE SEQUENCE [LARGE SCALE GENOMIC DNA]</scope>
    <source>
        <strain evidence="3">NBRC 105857</strain>
    </source>
</reference>
<evidence type="ECO:0008006" key="4">
    <source>
        <dbReference type="Google" id="ProtNLM"/>
    </source>
</evidence>
<accession>A0ABQ5YL39</accession>
<evidence type="ECO:0000256" key="1">
    <source>
        <dbReference type="SAM" id="Phobius"/>
    </source>
</evidence>
<proteinExistence type="predicted"/>
<dbReference type="RefSeq" id="WP_284279606.1">
    <property type="nucleotide sequence ID" value="NZ_BSOJ01000006.1"/>
</dbReference>
<name>A0ABQ5YL39_9BURK</name>
<feature type="transmembrane region" description="Helical" evidence="1">
    <location>
        <begin position="20"/>
        <end position="43"/>
    </location>
</feature>
<dbReference type="InterPro" id="IPR012902">
    <property type="entry name" value="N_methyl_site"/>
</dbReference>
<protein>
    <recommendedName>
        <fullName evidence="4">General secretion pathway protein H</fullName>
    </recommendedName>
</protein>
<sequence length="177" mass="19049">MPTLAPGNSKKPGVSAYGPNGFSLLEILVVLVVMSIAAGLITIRGTPGDSRYLQAEGQKLSQILRIAQQQALLKSQEIRFVAGSQGYSFEEFNGLTWQPVTEEPMLRTRVWDNGPIKATLLNQGQAVRFLIISPTPGLITKSVVLQKNNSIMALTSQTSGQFVLGPVQKAVQNRSGA</sequence>
<dbReference type="SUPFAM" id="SSF54523">
    <property type="entry name" value="Pili subunits"/>
    <property type="match status" value="1"/>
</dbReference>
<comment type="caution">
    <text evidence="2">The sequence shown here is derived from an EMBL/GenBank/DDBJ whole genome shotgun (WGS) entry which is preliminary data.</text>
</comment>
<evidence type="ECO:0000313" key="3">
    <source>
        <dbReference type="Proteomes" id="UP001156664"/>
    </source>
</evidence>
<dbReference type="InterPro" id="IPR045584">
    <property type="entry name" value="Pilin-like"/>
</dbReference>
<keyword evidence="3" id="KW-1185">Reference proteome</keyword>
<gene>
    <name evidence="2" type="ORF">GCM10007875_03560</name>
</gene>
<keyword evidence="1" id="KW-0812">Transmembrane</keyword>
<keyword evidence="1" id="KW-1133">Transmembrane helix</keyword>
<dbReference type="EMBL" id="BSOJ01000006">
    <property type="protein sequence ID" value="GLR25268.1"/>
    <property type="molecule type" value="Genomic_DNA"/>
</dbReference>
<dbReference type="Pfam" id="PF07963">
    <property type="entry name" value="N_methyl"/>
    <property type="match status" value="1"/>
</dbReference>
<dbReference type="Proteomes" id="UP001156664">
    <property type="component" value="Unassembled WGS sequence"/>
</dbReference>